<organism evidence="3 4">
    <name type="scientific">Rhipicephalus microplus</name>
    <name type="common">Cattle tick</name>
    <name type="synonym">Boophilus microplus</name>
    <dbReference type="NCBI Taxonomy" id="6941"/>
    <lineage>
        <taxon>Eukaryota</taxon>
        <taxon>Metazoa</taxon>
        <taxon>Ecdysozoa</taxon>
        <taxon>Arthropoda</taxon>
        <taxon>Chelicerata</taxon>
        <taxon>Arachnida</taxon>
        <taxon>Acari</taxon>
        <taxon>Parasitiformes</taxon>
        <taxon>Ixodida</taxon>
        <taxon>Ixodoidea</taxon>
        <taxon>Ixodidae</taxon>
        <taxon>Rhipicephalinae</taxon>
        <taxon>Rhipicephalus</taxon>
        <taxon>Boophilus</taxon>
    </lineage>
</organism>
<dbReference type="AlphaFoldDB" id="A0A9J6E424"/>
<name>A0A9J6E424_RHIMP</name>
<evidence type="ECO:0000256" key="1">
    <source>
        <dbReference type="SAM" id="MobiDB-lite"/>
    </source>
</evidence>
<evidence type="ECO:0000313" key="4">
    <source>
        <dbReference type="Proteomes" id="UP000821866"/>
    </source>
</evidence>
<accession>A0A9J6E424</accession>
<dbReference type="PANTHER" id="PTHR19229:SF250">
    <property type="entry name" value="ABC TRANSPORTER DOMAIN-CONTAINING PROTEIN-RELATED"/>
    <property type="match status" value="1"/>
</dbReference>
<dbReference type="GO" id="GO:0016020">
    <property type="term" value="C:membrane"/>
    <property type="evidence" value="ECO:0007669"/>
    <property type="project" value="InterPro"/>
</dbReference>
<protein>
    <recommendedName>
        <fullName evidence="2">ABCA1-4-like C-terminal R2 regulatory domain-containing protein</fullName>
    </recommendedName>
</protein>
<dbReference type="PANTHER" id="PTHR19229">
    <property type="entry name" value="ATP-BINDING CASSETTE TRANSPORTER SUBFAMILY A ABCA"/>
    <property type="match status" value="1"/>
</dbReference>
<reference evidence="3" key="1">
    <citation type="journal article" date="2020" name="Cell">
        <title>Large-Scale Comparative Analyses of Tick Genomes Elucidate Their Genetic Diversity and Vector Capacities.</title>
        <authorList>
            <consortium name="Tick Genome and Microbiome Consortium (TIGMIC)"/>
            <person name="Jia N."/>
            <person name="Wang J."/>
            <person name="Shi W."/>
            <person name="Du L."/>
            <person name="Sun Y."/>
            <person name="Zhan W."/>
            <person name="Jiang J.F."/>
            <person name="Wang Q."/>
            <person name="Zhang B."/>
            <person name="Ji P."/>
            <person name="Bell-Sakyi L."/>
            <person name="Cui X.M."/>
            <person name="Yuan T.T."/>
            <person name="Jiang B.G."/>
            <person name="Yang W.F."/>
            <person name="Lam T.T."/>
            <person name="Chang Q.C."/>
            <person name="Ding S.J."/>
            <person name="Wang X.J."/>
            <person name="Zhu J.G."/>
            <person name="Ruan X.D."/>
            <person name="Zhao L."/>
            <person name="Wei J.T."/>
            <person name="Ye R.Z."/>
            <person name="Que T.C."/>
            <person name="Du C.H."/>
            <person name="Zhou Y.H."/>
            <person name="Cheng J.X."/>
            <person name="Dai P.F."/>
            <person name="Guo W.B."/>
            <person name="Han X.H."/>
            <person name="Huang E.J."/>
            <person name="Li L.F."/>
            <person name="Wei W."/>
            <person name="Gao Y.C."/>
            <person name="Liu J.Z."/>
            <person name="Shao H.Z."/>
            <person name="Wang X."/>
            <person name="Wang C.C."/>
            <person name="Yang T.C."/>
            <person name="Huo Q.B."/>
            <person name="Li W."/>
            <person name="Chen H.Y."/>
            <person name="Chen S.E."/>
            <person name="Zhou L.G."/>
            <person name="Ni X.B."/>
            <person name="Tian J.H."/>
            <person name="Sheng Y."/>
            <person name="Liu T."/>
            <person name="Pan Y.S."/>
            <person name="Xia L.Y."/>
            <person name="Li J."/>
            <person name="Zhao F."/>
            <person name="Cao W.C."/>
        </authorList>
    </citation>
    <scope>NUCLEOTIDE SEQUENCE</scope>
    <source>
        <strain evidence="3">Rmic-2018</strain>
    </source>
</reference>
<evidence type="ECO:0000313" key="3">
    <source>
        <dbReference type="EMBL" id="KAH8029215.1"/>
    </source>
</evidence>
<evidence type="ECO:0000259" key="2">
    <source>
        <dbReference type="Pfam" id="PF23321"/>
    </source>
</evidence>
<sequence length="151" mass="17220">MEEVEGVCDRLAIMIDGEFKCLGTMAHLKAKFAQGYTVTVKTHDEYKEDLEYRNKLMRAISDTFCNSKLQQQFEGFLEYHMPDMGLAWSELFAQAEAIKTKLNLLEFIISDTTLDHVYAALARWERGRARRAIGETTGEEEDGGRSPATEK</sequence>
<gene>
    <name evidence="3" type="ORF">HPB51_023780</name>
</gene>
<feature type="domain" description="ABCA1-4-like C-terminal R2 regulatory" evidence="2">
    <location>
        <begin position="34"/>
        <end position="110"/>
    </location>
</feature>
<dbReference type="Proteomes" id="UP000821866">
    <property type="component" value="Chromosome 4"/>
</dbReference>
<dbReference type="InterPro" id="IPR056264">
    <property type="entry name" value="R2_ABCA1-4-like"/>
</dbReference>
<dbReference type="GO" id="GO:0140359">
    <property type="term" value="F:ABC-type transporter activity"/>
    <property type="evidence" value="ECO:0007669"/>
    <property type="project" value="InterPro"/>
</dbReference>
<dbReference type="EMBL" id="JABSTU010000006">
    <property type="protein sequence ID" value="KAH8029215.1"/>
    <property type="molecule type" value="Genomic_DNA"/>
</dbReference>
<dbReference type="GO" id="GO:0005319">
    <property type="term" value="F:lipid transporter activity"/>
    <property type="evidence" value="ECO:0007669"/>
    <property type="project" value="TreeGrafter"/>
</dbReference>
<feature type="region of interest" description="Disordered" evidence="1">
    <location>
        <begin position="132"/>
        <end position="151"/>
    </location>
</feature>
<comment type="caution">
    <text evidence="3">The sequence shown here is derived from an EMBL/GenBank/DDBJ whole genome shotgun (WGS) entry which is preliminary data.</text>
</comment>
<keyword evidence="4" id="KW-1185">Reference proteome</keyword>
<dbReference type="Pfam" id="PF23321">
    <property type="entry name" value="R1_ABCA1"/>
    <property type="match status" value="1"/>
</dbReference>
<dbReference type="InterPro" id="IPR026082">
    <property type="entry name" value="ABCA"/>
</dbReference>
<proteinExistence type="predicted"/>
<reference evidence="3" key="2">
    <citation type="submission" date="2021-09" db="EMBL/GenBank/DDBJ databases">
        <authorList>
            <person name="Jia N."/>
            <person name="Wang J."/>
            <person name="Shi W."/>
            <person name="Du L."/>
            <person name="Sun Y."/>
            <person name="Zhan W."/>
            <person name="Jiang J."/>
            <person name="Wang Q."/>
            <person name="Zhang B."/>
            <person name="Ji P."/>
            <person name="Sakyi L.B."/>
            <person name="Cui X."/>
            <person name="Yuan T."/>
            <person name="Jiang B."/>
            <person name="Yang W."/>
            <person name="Lam T.T.-Y."/>
            <person name="Chang Q."/>
            <person name="Ding S."/>
            <person name="Wang X."/>
            <person name="Zhu J."/>
            <person name="Ruan X."/>
            <person name="Zhao L."/>
            <person name="Wei J."/>
            <person name="Que T."/>
            <person name="Du C."/>
            <person name="Cheng J."/>
            <person name="Dai P."/>
            <person name="Han X."/>
            <person name="Huang E."/>
            <person name="Gao Y."/>
            <person name="Liu J."/>
            <person name="Shao H."/>
            <person name="Ye R."/>
            <person name="Li L."/>
            <person name="Wei W."/>
            <person name="Wang X."/>
            <person name="Wang C."/>
            <person name="Huo Q."/>
            <person name="Li W."/>
            <person name="Guo W."/>
            <person name="Chen H."/>
            <person name="Chen S."/>
            <person name="Zhou L."/>
            <person name="Zhou L."/>
            <person name="Ni X."/>
            <person name="Tian J."/>
            <person name="Zhou Y."/>
            <person name="Sheng Y."/>
            <person name="Liu T."/>
            <person name="Pan Y."/>
            <person name="Xia L."/>
            <person name="Li J."/>
            <person name="Zhao F."/>
            <person name="Cao W."/>
        </authorList>
    </citation>
    <scope>NUCLEOTIDE SEQUENCE</scope>
    <source>
        <strain evidence="3">Rmic-2018</strain>
        <tissue evidence="3">Larvae</tissue>
    </source>
</reference>
<dbReference type="VEuPathDB" id="VectorBase:LOC119168395"/>